<feature type="non-terminal residue" evidence="3">
    <location>
        <position position="68"/>
    </location>
</feature>
<dbReference type="EMBL" id="NJHN03000114">
    <property type="protein sequence ID" value="KAH9414131.1"/>
    <property type="molecule type" value="Genomic_DNA"/>
</dbReference>
<proteinExistence type="predicted"/>
<sequence>MNRPMITTLLLWPSLSLKVMGCSYSGSVNITLVFCVSFKMAFTCVCALCNVFNRYDVNCDHELSMFVW</sequence>
<gene>
    <name evidence="3" type="ORF">DERP_012610</name>
</gene>
<evidence type="ECO:0008006" key="5">
    <source>
        <dbReference type="Google" id="ProtNLM"/>
    </source>
</evidence>
<keyword evidence="2" id="KW-0732">Signal</keyword>
<evidence type="ECO:0000313" key="3">
    <source>
        <dbReference type="EMBL" id="KAH9414131.1"/>
    </source>
</evidence>
<keyword evidence="4" id="KW-1185">Reference proteome</keyword>
<accession>A0ABQ8IVA9</accession>
<evidence type="ECO:0000256" key="1">
    <source>
        <dbReference type="SAM" id="Phobius"/>
    </source>
</evidence>
<comment type="caution">
    <text evidence="3">The sequence shown here is derived from an EMBL/GenBank/DDBJ whole genome shotgun (WGS) entry which is preliminary data.</text>
</comment>
<feature type="transmembrane region" description="Helical" evidence="1">
    <location>
        <begin position="31"/>
        <end position="52"/>
    </location>
</feature>
<organism evidence="3 4">
    <name type="scientific">Dermatophagoides pteronyssinus</name>
    <name type="common">European house dust mite</name>
    <dbReference type="NCBI Taxonomy" id="6956"/>
    <lineage>
        <taxon>Eukaryota</taxon>
        <taxon>Metazoa</taxon>
        <taxon>Ecdysozoa</taxon>
        <taxon>Arthropoda</taxon>
        <taxon>Chelicerata</taxon>
        <taxon>Arachnida</taxon>
        <taxon>Acari</taxon>
        <taxon>Acariformes</taxon>
        <taxon>Sarcoptiformes</taxon>
        <taxon>Astigmata</taxon>
        <taxon>Psoroptidia</taxon>
        <taxon>Analgoidea</taxon>
        <taxon>Pyroglyphidae</taxon>
        <taxon>Dermatophagoidinae</taxon>
        <taxon>Dermatophagoides</taxon>
    </lineage>
</organism>
<keyword evidence="1" id="KW-0812">Transmembrane</keyword>
<keyword evidence="1" id="KW-0472">Membrane</keyword>
<name>A0ABQ8IVA9_DERPT</name>
<dbReference type="Proteomes" id="UP000887458">
    <property type="component" value="Unassembled WGS sequence"/>
</dbReference>
<feature type="chain" id="PRO_5045752875" description="Secreted protein" evidence="2">
    <location>
        <begin position="22"/>
        <end position="68"/>
    </location>
</feature>
<feature type="signal peptide" evidence="2">
    <location>
        <begin position="1"/>
        <end position="21"/>
    </location>
</feature>
<reference evidence="3 4" key="2">
    <citation type="journal article" date="2022" name="Mol. Biol. Evol.">
        <title>Comparative Genomics Reveals Insights into the Divergent Evolution of Astigmatic Mites and Household Pest Adaptations.</title>
        <authorList>
            <person name="Xiong Q."/>
            <person name="Wan A.T."/>
            <person name="Liu X."/>
            <person name="Fung C.S."/>
            <person name="Xiao X."/>
            <person name="Malainual N."/>
            <person name="Hou J."/>
            <person name="Wang L."/>
            <person name="Wang M."/>
            <person name="Yang K.Y."/>
            <person name="Cui Y."/>
            <person name="Leung E.L."/>
            <person name="Nong W."/>
            <person name="Shin S.K."/>
            <person name="Au S.W."/>
            <person name="Jeong K.Y."/>
            <person name="Chew F.T."/>
            <person name="Hui J.H."/>
            <person name="Leung T.F."/>
            <person name="Tungtrongchitr A."/>
            <person name="Zhong N."/>
            <person name="Liu Z."/>
            <person name="Tsui S.K."/>
        </authorList>
    </citation>
    <scope>NUCLEOTIDE SEQUENCE [LARGE SCALE GENOMIC DNA]</scope>
    <source>
        <strain evidence="3">Derp</strain>
    </source>
</reference>
<evidence type="ECO:0000256" key="2">
    <source>
        <dbReference type="SAM" id="SignalP"/>
    </source>
</evidence>
<reference evidence="3 4" key="1">
    <citation type="journal article" date="2018" name="J. Allergy Clin. Immunol.">
        <title>High-quality assembly of Dermatophagoides pteronyssinus genome and transcriptome reveals a wide range of novel allergens.</title>
        <authorList>
            <person name="Liu X.Y."/>
            <person name="Yang K.Y."/>
            <person name="Wang M.Q."/>
            <person name="Kwok J.S."/>
            <person name="Zeng X."/>
            <person name="Yang Z."/>
            <person name="Xiao X.J."/>
            <person name="Lau C.P."/>
            <person name="Li Y."/>
            <person name="Huang Z.M."/>
            <person name="Ba J.G."/>
            <person name="Yim A.K."/>
            <person name="Ouyang C.Y."/>
            <person name="Ngai S.M."/>
            <person name="Chan T.F."/>
            <person name="Leung E.L."/>
            <person name="Liu L."/>
            <person name="Liu Z.G."/>
            <person name="Tsui S.K."/>
        </authorList>
    </citation>
    <scope>NUCLEOTIDE SEQUENCE [LARGE SCALE GENOMIC DNA]</scope>
    <source>
        <strain evidence="3">Derp</strain>
    </source>
</reference>
<keyword evidence="1" id="KW-1133">Transmembrane helix</keyword>
<evidence type="ECO:0000313" key="4">
    <source>
        <dbReference type="Proteomes" id="UP000887458"/>
    </source>
</evidence>
<protein>
    <recommendedName>
        <fullName evidence="5">Secreted protein</fullName>
    </recommendedName>
</protein>